<dbReference type="AlphaFoldDB" id="H0FZ33"/>
<sequence length="64" mass="7182">MKHPVIPPALKVCEALRAQSKQMLDHELLVLNSSMVAIVVDIDGVDYIMTMTRVPKQRPRPTAQ</sequence>
<dbReference type="PATRIC" id="fig|1107881.3.peg.2499"/>
<name>H0FZ33_RHIML</name>
<proteinExistence type="predicted"/>
<evidence type="ECO:0000313" key="1">
    <source>
        <dbReference type="EMBL" id="EHK77713.1"/>
    </source>
</evidence>
<reference evidence="1 2" key="1">
    <citation type="journal article" date="2012" name="J. Bacteriol.">
        <title>Draft Genome Sequence of Sinorhizobium meliloti CCNWSX0020, a Nitrogen-Fixing Symbiont with Copper Tolerance Capability Isolated from Lead-Zinc Mine Tailings.</title>
        <authorList>
            <person name="Li Z."/>
            <person name="Ma Z."/>
            <person name="Hao X."/>
            <person name="Wei G."/>
        </authorList>
    </citation>
    <scope>NUCLEOTIDE SEQUENCE [LARGE SCALE GENOMIC DNA]</scope>
    <source>
        <strain evidence="1 2">CCNWSX0020</strain>
    </source>
</reference>
<organism evidence="1 2">
    <name type="scientific">Sinorhizobium meliloti CCNWSX0020</name>
    <dbReference type="NCBI Taxonomy" id="1107881"/>
    <lineage>
        <taxon>Bacteria</taxon>
        <taxon>Pseudomonadati</taxon>
        <taxon>Pseudomonadota</taxon>
        <taxon>Alphaproteobacteria</taxon>
        <taxon>Hyphomicrobiales</taxon>
        <taxon>Rhizobiaceae</taxon>
        <taxon>Sinorhizobium/Ensifer group</taxon>
        <taxon>Sinorhizobium</taxon>
    </lineage>
</organism>
<dbReference type="Proteomes" id="UP000004038">
    <property type="component" value="Unassembled WGS sequence"/>
</dbReference>
<dbReference type="RefSeq" id="WP_004435165.1">
    <property type="nucleotide sequence ID" value="NZ_AGVV01000019.1"/>
</dbReference>
<gene>
    <name evidence="1" type="ORF">SM0020_12335</name>
</gene>
<dbReference type="EMBL" id="AGVV01000019">
    <property type="protein sequence ID" value="EHK77713.1"/>
    <property type="molecule type" value="Genomic_DNA"/>
</dbReference>
<protein>
    <submittedName>
        <fullName evidence="1">Uncharacterized protein</fullName>
    </submittedName>
</protein>
<evidence type="ECO:0000313" key="2">
    <source>
        <dbReference type="Proteomes" id="UP000004038"/>
    </source>
</evidence>
<accession>H0FZ33</accession>